<comment type="caution">
    <text evidence="1">The sequence shown here is derived from an EMBL/GenBank/DDBJ whole genome shotgun (WGS) entry which is preliminary data.</text>
</comment>
<protein>
    <submittedName>
        <fullName evidence="1">Uncharacterized protein</fullName>
    </submittedName>
</protein>
<accession>A0ABU5L970</accession>
<organism evidence="1 2">
    <name type="scientific">Candidatus Cyrtobacter comes</name>
    <dbReference type="NCBI Taxonomy" id="675776"/>
    <lineage>
        <taxon>Bacteria</taxon>
        <taxon>Pseudomonadati</taxon>
        <taxon>Pseudomonadota</taxon>
        <taxon>Alphaproteobacteria</taxon>
        <taxon>Rickettsiales</taxon>
        <taxon>Candidatus Midichloriaceae</taxon>
        <taxon>Candidatus Cyrtobacter</taxon>
    </lineage>
</organism>
<name>A0ABU5L970_9RICK</name>
<gene>
    <name evidence="1" type="ORF">Cyrtocomes_01063</name>
</gene>
<dbReference type="RefSeq" id="WP_322498120.1">
    <property type="nucleotide sequence ID" value="NZ_JARGYT010000085.1"/>
</dbReference>
<evidence type="ECO:0000313" key="1">
    <source>
        <dbReference type="EMBL" id="MDZ5762672.1"/>
    </source>
</evidence>
<evidence type="ECO:0000313" key="2">
    <source>
        <dbReference type="Proteomes" id="UP001293791"/>
    </source>
</evidence>
<dbReference type="Proteomes" id="UP001293791">
    <property type="component" value="Unassembled WGS sequence"/>
</dbReference>
<reference evidence="1 2" key="1">
    <citation type="submission" date="2023-02" db="EMBL/GenBank/DDBJ databases">
        <title>Host association and intracellularity evolved multiple times independently in the Rickettsiales.</title>
        <authorList>
            <person name="Castelli M."/>
            <person name="Nardi T."/>
            <person name="Gammuto L."/>
            <person name="Bellinzona G."/>
            <person name="Sabaneyeva E."/>
            <person name="Potekhin A."/>
            <person name="Serra V."/>
            <person name="Petroni G."/>
            <person name="Sassera D."/>
        </authorList>
    </citation>
    <scope>NUCLEOTIDE SEQUENCE [LARGE SCALE GENOMIC DNA]</scope>
    <source>
        <strain evidence="1 2">BOD18</strain>
    </source>
</reference>
<proteinExistence type="predicted"/>
<keyword evidence="2" id="KW-1185">Reference proteome</keyword>
<sequence>MFQRFIAFPIIAWLIFFATTLCYSEVHFGYPINTIIKGGKVQDIISTGASLRTMNGYQIPIKVGARSYFITGDSMKEVIKFLSEFKTYNVIAQTLGQDGHWRNGGGNVYLVIKNKSPKDYELIVKNIQALANKMNPIVPVADEIIKALSDMGVIQFSSAQEIFSYITDYVKSSEATDEIRKIYKETLEGAAPLFAPSAQPSAQDRSSGSSIGFKHFKLPDFLKAAKKVNSASGSIKYIFNKIFYKNTNRGLIGGELLDLKKGVIIEICSYPSVPNKAKGLLDLKSEVVNIDEVIRALGALK</sequence>
<dbReference type="EMBL" id="JARGYT010000085">
    <property type="protein sequence ID" value="MDZ5762672.1"/>
    <property type="molecule type" value="Genomic_DNA"/>
</dbReference>